<reference evidence="1" key="2">
    <citation type="journal article" date="2015" name="Data Brief">
        <title>Shoot transcriptome of the giant reed, Arundo donax.</title>
        <authorList>
            <person name="Barrero R.A."/>
            <person name="Guerrero F.D."/>
            <person name="Moolhuijzen P."/>
            <person name="Goolsby J.A."/>
            <person name="Tidwell J."/>
            <person name="Bellgard S.E."/>
            <person name="Bellgard M.I."/>
        </authorList>
    </citation>
    <scope>NUCLEOTIDE SEQUENCE</scope>
    <source>
        <tissue evidence="1">Shoot tissue taken approximately 20 cm above the soil surface</tissue>
    </source>
</reference>
<protein>
    <submittedName>
        <fullName evidence="1">Uncharacterized protein</fullName>
    </submittedName>
</protein>
<accession>A0A0A9AW21</accession>
<dbReference type="EMBL" id="GBRH01246603">
    <property type="protein sequence ID" value="JAD51292.1"/>
    <property type="molecule type" value="Transcribed_RNA"/>
</dbReference>
<name>A0A0A9AW21_ARUDO</name>
<evidence type="ECO:0000313" key="1">
    <source>
        <dbReference type="EMBL" id="JAD51292.1"/>
    </source>
</evidence>
<proteinExistence type="predicted"/>
<reference evidence="1" key="1">
    <citation type="submission" date="2014-09" db="EMBL/GenBank/DDBJ databases">
        <authorList>
            <person name="Magalhaes I.L.F."/>
            <person name="Oliveira U."/>
            <person name="Santos F.R."/>
            <person name="Vidigal T.H.D.A."/>
            <person name="Brescovit A.D."/>
            <person name="Santos A.J."/>
        </authorList>
    </citation>
    <scope>NUCLEOTIDE SEQUENCE</scope>
    <source>
        <tissue evidence="1">Shoot tissue taken approximately 20 cm above the soil surface</tissue>
    </source>
</reference>
<organism evidence="1">
    <name type="scientific">Arundo donax</name>
    <name type="common">Giant reed</name>
    <name type="synonym">Donax arundinaceus</name>
    <dbReference type="NCBI Taxonomy" id="35708"/>
    <lineage>
        <taxon>Eukaryota</taxon>
        <taxon>Viridiplantae</taxon>
        <taxon>Streptophyta</taxon>
        <taxon>Embryophyta</taxon>
        <taxon>Tracheophyta</taxon>
        <taxon>Spermatophyta</taxon>
        <taxon>Magnoliopsida</taxon>
        <taxon>Liliopsida</taxon>
        <taxon>Poales</taxon>
        <taxon>Poaceae</taxon>
        <taxon>PACMAD clade</taxon>
        <taxon>Arundinoideae</taxon>
        <taxon>Arundineae</taxon>
        <taxon>Arundo</taxon>
    </lineage>
</organism>
<sequence>MSCLHPRLHFFKELI</sequence>